<proteinExistence type="predicted"/>
<name>A0A0F9RD60_9ZZZZ</name>
<protein>
    <recommendedName>
        <fullName evidence="2">DUF7694 domain-containing protein</fullName>
    </recommendedName>
</protein>
<dbReference type="InterPro" id="IPR056111">
    <property type="entry name" value="DUF7694"/>
</dbReference>
<comment type="caution">
    <text evidence="3">The sequence shown here is derived from an EMBL/GenBank/DDBJ whole genome shotgun (WGS) entry which is preliminary data.</text>
</comment>
<evidence type="ECO:0000313" key="3">
    <source>
        <dbReference type="EMBL" id="KKN52789.1"/>
    </source>
</evidence>
<evidence type="ECO:0000256" key="1">
    <source>
        <dbReference type="SAM" id="MobiDB-lite"/>
    </source>
</evidence>
<feature type="region of interest" description="Disordered" evidence="1">
    <location>
        <begin position="1"/>
        <end position="20"/>
    </location>
</feature>
<dbReference type="EMBL" id="LAZR01001004">
    <property type="protein sequence ID" value="KKN52789.1"/>
    <property type="molecule type" value="Genomic_DNA"/>
</dbReference>
<organism evidence="3">
    <name type="scientific">marine sediment metagenome</name>
    <dbReference type="NCBI Taxonomy" id="412755"/>
    <lineage>
        <taxon>unclassified sequences</taxon>
        <taxon>metagenomes</taxon>
        <taxon>ecological metagenomes</taxon>
    </lineage>
</organism>
<feature type="domain" description="DUF7694" evidence="2">
    <location>
        <begin position="38"/>
        <end position="99"/>
    </location>
</feature>
<evidence type="ECO:0000259" key="2">
    <source>
        <dbReference type="Pfam" id="PF24746"/>
    </source>
</evidence>
<gene>
    <name evidence="3" type="ORF">LCGC14_0609070</name>
</gene>
<feature type="compositionally biased region" description="Polar residues" evidence="1">
    <location>
        <begin position="1"/>
        <end position="11"/>
    </location>
</feature>
<accession>A0A0F9RD60</accession>
<dbReference type="AlphaFoldDB" id="A0A0F9RD60"/>
<sequence>MKNLNSLNHSRGSLHGQRGDEHNGVFNIKIDGKAYTIVASNGGEWEHVSVSNKKHVPSWRIMCRVKDMFFESDEVVMQLHPAKRNYVNIHENCLHLWRPLAAGIPVPPAIFV</sequence>
<reference evidence="3" key="1">
    <citation type="journal article" date="2015" name="Nature">
        <title>Complex archaea that bridge the gap between prokaryotes and eukaryotes.</title>
        <authorList>
            <person name="Spang A."/>
            <person name="Saw J.H."/>
            <person name="Jorgensen S.L."/>
            <person name="Zaremba-Niedzwiedzka K."/>
            <person name="Martijn J."/>
            <person name="Lind A.E."/>
            <person name="van Eijk R."/>
            <person name="Schleper C."/>
            <person name="Guy L."/>
            <person name="Ettema T.J."/>
        </authorList>
    </citation>
    <scope>NUCLEOTIDE SEQUENCE</scope>
</reference>
<dbReference type="Pfam" id="PF24746">
    <property type="entry name" value="DUF7694"/>
    <property type="match status" value="1"/>
</dbReference>